<feature type="domain" description="HTH gntR-type" evidence="5">
    <location>
        <begin position="33"/>
        <end position="101"/>
    </location>
</feature>
<dbReference type="SUPFAM" id="SSF46785">
    <property type="entry name" value="Winged helix' DNA-binding domain"/>
    <property type="match status" value="1"/>
</dbReference>
<dbReference type="Pfam" id="PF00392">
    <property type="entry name" value="GntR"/>
    <property type="match status" value="1"/>
</dbReference>
<gene>
    <name evidence="6" type="ORF">GCM10009125_09950</name>
</gene>
<comment type="caution">
    <text evidence="6">The sequence shown here is derived from an EMBL/GenBank/DDBJ whole genome shotgun (WGS) entry which is preliminary data.</text>
</comment>
<sequence length="266" mass="29752">MVTRPSLLTDMSDSPPIDRPQTPSRAPHSAAFSPLYQQIKGLILQGLDRGEWKPGEAIPSELELASRFQVSQGTVRKAIDELAADNLLIRRQGKGTFVATHNEAKVRYRFLRLAPDDGRTGVSSSQILDCRRAKASAEVAAALDLRAGDAVVNMRRVLSFDEVPTILDDIWLPGSVFKGLTLESLLRYRGPVYALFETEFGVSMVRAEEKIRAVSATDVQAELLRIQPGSPLLQVERIAYTYGDRPMELRRGHYVTERYHYRNSLN</sequence>
<evidence type="ECO:0000256" key="1">
    <source>
        <dbReference type="ARBA" id="ARBA00023015"/>
    </source>
</evidence>
<dbReference type="InterPro" id="IPR036390">
    <property type="entry name" value="WH_DNA-bd_sf"/>
</dbReference>
<dbReference type="InterPro" id="IPR036388">
    <property type="entry name" value="WH-like_DNA-bd_sf"/>
</dbReference>
<dbReference type="PANTHER" id="PTHR44846:SF1">
    <property type="entry name" value="MANNOSYL-D-GLYCERATE TRANSPORT_METABOLISM SYSTEM REPRESSOR MNGR-RELATED"/>
    <property type="match status" value="1"/>
</dbReference>
<dbReference type="Pfam" id="PF07702">
    <property type="entry name" value="UTRA"/>
    <property type="match status" value="1"/>
</dbReference>
<evidence type="ECO:0000259" key="5">
    <source>
        <dbReference type="PROSITE" id="PS50949"/>
    </source>
</evidence>
<dbReference type="InterPro" id="IPR000524">
    <property type="entry name" value="Tscrpt_reg_HTH_GntR"/>
</dbReference>
<keyword evidence="3" id="KW-0804">Transcription</keyword>
<dbReference type="Gene3D" id="3.40.1410.10">
    <property type="entry name" value="Chorismate lyase-like"/>
    <property type="match status" value="1"/>
</dbReference>
<keyword evidence="7" id="KW-1185">Reference proteome</keyword>
<evidence type="ECO:0000313" key="7">
    <source>
        <dbReference type="Proteomes" id="UP001501176"/>
    </source>
</evidence>
<reference evidence="7" key="1">
    <citation type="journal article" date="2019" name="Int. J. Syst. Evol. Microbiol.">
        <title>The Global Catalogue of Microorganisms (GCM) 10K type strain sequencing project: providing services to taxonomists for standard genome sequencing and annotation.</title>
        <authorList>
            <consortium name="The Broad Institute Genomics Platform"/>
            <consortium name="The Broad Institute Genome Sequencing Center for Infectious Disease"/>
            <person name="Wu L."/>
            <person name="Ma J."/>
        </authorList>
    </citation>
    <scope>NUCLEOTIDE SEQUENCE [LARGE SCALE GENOMIC DNA]</scope>
    <source>
        <strain evidence="7">JCM 16240</strain>
    </source>
</reference>
<keyword evidence="1" id="KW-0805">Transcription regulation</keyword>
<accession>A0ABP3D4Y8</accession>
<dbReference type="PANTHER" id="PTHR44846">
    <property type="entry name" value="MANNOSYL-D-GLYCERATE TRANSPORT/METABOLISM SYSTEM REPRESSOR MNGR-RELATED"/>
    <property type="match status" value="1"/>
</dbReference>
<evidence type="ECO:0000256" key="3">
    <source>
        <dbReference type="ARBA" id="ARBA00023163"/>
    </source>
</evidence>
<evidence type="ECO:0000313" key="6">
    <source>
        <dbReference type="EMBL" id="GAA0222923.1"/>
    </source>
</evidence>
<dbReference type="InterPro" id="IPR050679">
    <property type="entry name" value="Bact_HTH_transcr_reg"/>
</dbReference>
<dbReference type="Proteomes" id="UP001501176">
    <property type="component" value="Unassembled WGS sequence"/>
</dbReference>
<dbReference type="PROSITE" id="PS50949">
    <property type="entry name" value="HTH_GNTR"/>
    <property type="match status" value="1"/>
</dbReference>
<dbReference type="PRINTS" id="PR00035">
    <property type="entry name" value="HTHGNTR"/>
</dbReference>
<dbReference type="InterPro" id="IPR028978">
    <property type="entry name" value="Chorismate_lyase_/UTRA_dom_sf"/>
</dbReference>
<dbReference type="InterPro" id="IPR011663">
    <property type="entry name" value="UTRA"/>
</dbReference>
<dbReference type="SUPFAM" id="SSF64288">
    <property type="entry name" value="Chorismate lyase-like"/>
    <property type="match status" value="1"/>
</dbReference>
<dbReference type="SMART" id="SM00345">
    <property type="entry name" value="HTH_GNTR"/>
    <property type="match status" value="1"/>
</dbReference>
<keyword evidence="2" id="KW-0238">DNA-binding</keyword>
<dbReference type="CDD" id="cd07377">
    <property type="entry name" value="WHTH_GntR"/>
    <property type="match status" value="1"/>
</dbReference>
<evidence type="ECO:0000256" key="2">
    <source>
        <dbReference type="ARBA" id="ARBA00023125"/>
    </source>
</evidence>
<feature type="region of interest" description="Disordered" evidence="4">
    <location>
        <begin position="1"/>
        <end position="29"/>
    </location>
</feature>
<dbReference type="SMART" id="SM00866">
    <property type="entry name" value="UTRA"/>
    <property type="match status" value="1"/>
</dbReference>
<name>A0ABP3D4Y8_9BURK</name>
<dbReference type="EMBL" id="BAAAFN010000008">
    <property type="protein sequence ID" value="GAA0222923.1"/>
    <property type="molecule type" value="Genomic_DNA"/>
</dbReference>
<proteinExistence type="predicted"/>
<dbReference type="Gene3D" id="1.10.10.10">
    <property type="entry name" value="Winged helix-like DNA-binding domain superfamily/Winged helix DNA-binding domain"/>
    <property type="match status" value="1"/>
</dbReference>
<evidence type="ECO:0000256" key="4">
    <source>
        <dbReference type="SAM" id="MobiDB-lite"/>
    </source>
</evidence>
<protein>
    <submittedName>
        <fullName evidence="6">GntR family transcriptional regulator</fullName>
    </submittedName>
</protein>
<organism evidence="6 7">
    <name type="scientific">Castellaniella daejeonensis</name>
    <dbReference type="NCBI Taxonomy" id="659013"/>
    <lineage>
        <taxon>Bacteria</taxon>
        <taxon>Pseudomonadati</taxon>
        <taxon>Pseudomonadota</taxon>
        <taxon>Betaproteobacteria</taxon>
        <taxon>Burkholderiales</taxon>
        <taxon>Alcaligenaceae</taxon>
        <taxon>Castellaniella</taxon>
    </lineage>
</organism>